<accession>A0A418SJM2</accession>
<dbReference type="Proteomes" id="UP000283786">
    <property type="component" value="Chromosome"/>
</dbReference>
<dbReference type="KEGG" id="palw:PSAL_018590"/>
<protein>
    <submittedName>
        <fullName evidence="1">Uncharacterized protein</fullName>
    </submittedName>
</protein>
<evidence type="ECO:0000313" key="1">
    <source>
        <dbReference type="EMBL" id="QPM90620.1"/>
    </source>
</evidence>
<sequence>MDDGALGGRAAFDEGRRHRCLTDAVDADATSVFRVDGGDLPQSHRAFEAFWFDDLFDARQDPGQFSMAALRRRDSGARLRSNGSSICARISVICPPGSKGAGMSFLQGAWPDKSRARTARTGPSHAAQLRSASSPYSPMLQAARKSDLGCAHERQPPEIGCRSEISDHLLGISMTKCGVPSDVLRGDRPLGPTMPLICRRMFEKLSNCTVSTGSFS</sequence>
<dbReference type="AlphaFoldDB" id="A0A418SJM2"/>
<evidence type="ECO:0000313" key="2">
    <source>
        <dbReference type="Proteomes" id="UP000283786"/>
    </source>
</evidence>
<keyword evidence="2" id="KW-1185">Reference proteome</keyword>
<reference evidence="1 2" key="1">
    <citation type="submission" date="2020-08" db="EMBL/GenBank/DDBJ databases">
        <title>Genome sequence of Rhodobacteraceae bacterium Lw-13e.</title>
        <authorList>
            <person name="Poehlein A."/>
            <person name="Wolter L."/>
            <person name="Daniel R."/>
            <person name="Brinkhoff T."/>
        </authorList>
    </citation>
    <scope>NUCLEOTIDE SEQUENCE [LARGE SCALE GENOMIC DNA]</scope>
    <source>
        <strain evidence="1 2">Lw-13e</strain>
    </source>
</reference>
<organism evidence="1 2">
    <name type="scientific">Pseudooceanicola algae</name>
    <dbReference type="NCBI Taxonomy" id="1537215"/>
    <lineage>
        <taxon>Bacteria</taxon>
        <taxon>Pseudomonadati</taxon>
        <taxon>Pseudomonadota</taxon>
        <taxon>Alphaproteobacteria</taxon>
        <taxon>Rhodobacterales</taxon>
        <taxon>Paracoccaceae</taxon>
        <taxon>Pseudooceanicola</taxon>
    </lineage>
</organism>
<name>A0A418SJM2_9RHOB</name>
<dbReference type="EMBL" id="CP060436">
    <property type="protein sequence ID" value="QPM90620.1"/>
    <property type="molecule type" value="Genomic_DNA"/>
</dbReference>
<gene>
    <name evidence="1" type="ORF">PSAL_018590</name>
</gene>
<proteinExistence type="predicted"/>